<name>A0A699R152_TANCI</name>
<evidence type="ECO:0000256" key="1">
    <source>
        <dbReference type="SAM" id="MobiDB-lite"/>
    </source>
</evidence>
<feature type="non-terminal residue" evidence="2">
    <location>
        <position position="1"/>
    </location>
</feature>
<feature type="region of interest" description="Disordered" evidence="1">
    <location>
        <begin position="1"/>
        <end position="68"/>
    </location>
</feature>
<protein>
    <submittedName>
        <fullName evidence="2">Uncharacterized protein</fullName>
    </submittedName>
</protein>
<organism evidence="2">
    <name type="scientific">Tanacetum cinerariifolium</name>
    <name type="common">Dalmatian daisy</name>
    <name type="synonym">Chrysanthemum cinerariifolium</name>
    <dbReference type="NCBI Taxonomy" id="118510"/>
    <lineage>
        <taxon>Eukaryota</taxon>
        <taxon>Viridiplantae</taxon>
        <taxon>Streptophyta</taxon>
        <taxon>Embryophyta</taxon>
        <taxon>Tracheophyta</taxon>
        <taxon>Spermatophyta</taxon>
        <taxon>Magnoliopsida</taxon>
        <taxon>eudicotyledons</taxon>
        <taxon>Gunneridae</taxon>
        <taxon>Pentapetalae</taxon>
        <taxon>asterids</taxon>
        <taxon>campanulids</taxon>
        <taxon>Asterales</taxon>
        <taxon>Asteraceae</taxon>
        <taxon>Asteroideae</taxon>
        <taxon>Anthemideae</taxon>
        <taxon>Anthemidinae</taxon>
        <taxon>Tanacetum</taxon>
    </lineage>
</organism>
<dbReference type="AlphaFoldDB" id="A0A699R152"/>
<feature type="compositionally biased region" description="Low complexity" evidence="1">
    <location>
        <begin position="157"/>
        <end position="167"/>
    </location>
</feature>
<comment type="caution">
    <text evidence="2">The sequence shown here is derived from an EMBL/GenBank/DDBJ whole genome shotgun (WGS) entry which is preliminary data.</text>
</comment>
<sequence length="198" mass="21237">QSDSEEESKKVVLEADEGDQDEGQAGTDPCAQAEDQTRSITGAQDEGHAGSNPEETSEGQAGPNPGDAEAKVLLEEPASSSGTLFSLQHLSKDISFGDLFFSDRPSNAYKNTETKVESMVNVSIQQAMSSISLMTLPIIDLTSRPGSPKEHQQFKATTTDTTTTTTTLPPPQAPQQSNAEAMMIQRIDKLEHIMANLI</sequence>
<dbReference type="EMBL" id="BKCJ011069251">
    <property type="protein sequence ID" value="GFC79186.1"/>
    <property type="molecule type" value="Genomic_DNA"/>
</dbReference>
<reference evidence="2" key="1">
    <citation type="journal article" date="2019" name="Sci. Rep.">
        <title>Draft genome of Tanacetum cinerariifolium, the natural source of mosquito coil.</title>
        <authorList>
            <person name="Yamashiro T."/>
            <person name="Shiraishi A."/>
            <person name="Satake H."/>
            <person name="Nakayama K."/>
        </authorList>
    </citation>
    <scope>NUCLEOTIDE SEQUENCE</scope>
</reference>
<proteinExistence type="predicted"/>
<feature type="region of interest" description="Disordered" evidence="1">
    <location>
        <begin position="143"/>
        <end position="178"/>
    </location>
</feature>
<accession>A0A699R152</accession>
<gene>
    <name evidence="2" type="ORF">Tci_851156</name>
</gene>
<evidence type="ECO:0000313" key="2">
    <source>
        <dbReference type="EMBL" id="GFC79186.1"/>
    </source>
</evidence>